<keyword evidence="5 9" id="KW-0732">Signal</keyword>
<protein>
    <submittedName>
        <fullName evidence="10">Uncharacterized protein</fullName>
    </submittedName>
</protein>
<evidence type="ECO:0000256" key="8">
    <source>
        <dbReference type="SAM" id="MobiDB-lite"/>
    </source>
</evidence>
<comment type="similarity">
    <text evidence="2">Belongs to the plant rapid alkalinization factor (RALF) family.</text>
</comment>
<keyword evidence="6" id="KW-1015">Disulfide bond</keyword>
<evidence type="ECO:0000313" key="10">
    <source>
        <dbReference type="EMBL" id="KAL3739121.1"/>
    </source>
</evidence>
<evidence type="ECO:0000256" key="2">
    <source>
        <dbReference type="ARBA" id="ARBA00009178"/>
    </source>
</evidence>
<dbReference type="PANTHER" id="PTHR34270:SF5">
    <property type="entry name" value="PROTEIN RALF-LIKE 10-RELATED"/>
    <property type="match status" value="1"/>
</dbReference>
<comment type="caution">
    <text evidence="10">The sequence shown here is derived from an EMBL/GenBank/DDBJ whole genome shotgun (WGS) entry which is preliminary data.</text>
</comment>
<name>A0ABD3KPQ4_EUCGL</name>
<gene>
    <name evidence="10" type="ORF">ACJRO7_020509</name>
</gene>
<comment type="function">
    <text evidence="7">Cell signaling peptide that may regulate plant stress, growth, and development. Mediates a rapid alkalinization of extracellular space by mediating a transient increase in the cytoplasmic Ca(2+) concentration leading to a calcium-dependent signaling events through a cell surface receptor and a concomitant activation of some intracellular mitogen-activated protein kinases.</text>
</comment>
<evidence type="ECO:0000256" key="1">
    <source>
        <dbReference type="ARBA" id="ARBA00004613"/>
    </source>
</evidence>
<keyword evidence="11" id="KW-1185">Reference proteome</keyword>
<feature type="region of interest" description="Disordered" evidence="8">
    <location>
        <begin position="36"/>
        <end position="71"/>
    </location>
</feature>
<dbReference type="PANTHER" id="PTHR34270">
    <property type="entry name" value="PROTEIN RALF-LIKE 15-RELATED"/>
    <property type="match status" value="1"/>
</dbReference>
<evidence type="ECO:0000256" key="5">
    <source>
        <dbReference type="ARBA" id="ARBA00022729"/>
    </source>
</evidence>
<keyword evidence="3" id="KW-0964">Secreted</keyword>
<evidence type="ECO:0000256" key="7">
    <source>
        <dbReference type="ARBA" id="ARBA00037228"/>
    </source>
</evidence>
<reference evidence="10 11" key="1">
    <citation type="submission" date="2024-11" db="EMBL/GenBank/DDBJ databases">
        <title>Chromosome-level genome assembly of Eucalyptus globulus Labill. provides insights into its genome evolution.</title>
        <authorList>
            <person name="Li X."/>
        </authorList>
    </citation>
    <scope>NUCLEOTIDE SEQUENCE [LARGE SCALE GENOMIC DNA]</scope>
    <source>
        <strain evidence="10">CL2024</strain>
        <tissue evidence="10">Fresh tender leaves</tissue>
    </source>
</reference>
<feature type="signal peptide" evidence="9">
    <location>
        <begin position="1"/>
        <end position="21"/>
    </location>
</feature>
<dbReference type="InterPro" id="IPR008801">
    <property type="entry name" value="RALF"/>
</dbReference>
<dbReference type="GO" id="GO:0005576">
    <property type="term" value="C:extracellular region"/>
    <property type="evidence" value="ECO:0007669"/>
    <property type="project" value="UniProtKB-SubCell"/>
</dbReference>
<dbReference type="AlphaFoldDB" id="A0ABD3KPQ4"/>
<evidence type="ECO:0000256" key="9">
    <source>
        <dbReference type="SAM" id="SignalP"/>
    </source>
</evidence>
<evidence type="ECO:0000256" key="6">
    <source>
        <dbReference type="ARBA" id="ARBA00023157"/>
    </source>
</evidence>
<comment type="subcellular location">
    <subcellularLocation>
        <location evidence="1">Secreted</location>
    </subcellularLocation>
</comment>
<accession>A0ABD3KPQ4</accession>
<dbReference type="EMBL" id="JBJKBG010000005">
    <property type="protein sequence ID" value="KAL3739121.1"/>
    <property type="molecule type" value="Genomic_DNA"/>
</dbReference>
<keyword evidence="4" id="KW-0372">Hormone</keyword>
<dbReference type="Proteomes" id="UP001634007">
    <property type="component" value="Unassembled WGS sequence"/>
</dbReference>
<proteinExistence type="inferred from homology"/>
<feature type="compositionally biased region" description="Basic and acidic residues" evidence="8">
    <location>
        <begin position="53"/>
        <end position="71"/>
    </location>
</feature>
<evidence type="ECO:0000313" key="11">
    <source>
        <dbReference type="Proteomes" id="UP001634007"/>
    </source>
</evidence>
<sequence length="71" mass="7517">MKPWILCLAIIGMVAIYHAEAAPTISKGVLNPCEGPNPPPGCHADPQASRTPANEHDRGCSKIDRCRGGQP</sequence>
<feature type="chain" id="PRO_5044793368" evidence="9">
    <location>
        <begin position="22"/>
        <end position="71"/>
    </location>
</feature>
<evidence type="ECO:0000256" key="3">
    <source>
        <dbReference type="ARBA" id="ARBA00022525"/>
    </source>
</evidence>
<dbReference type="GO" id="GO:0040008">
    <property type="term" value="P:regulation of growth"/>
    <property type="evidence" value="ECO:0007669"/>
    <property type="project" value="UniProtKB-ARBA"/>
</dbReference>
<dbReference type="Pfam" id="PF05498">
    <property type="entry name" value="RALF"/>
    <property type="match status" value="1"/>
</dbReference>
<evidence type="ECO:0000256" key="4">
    <source>
        <dbReference type="ARBA" id="ARBA00022702"/>
    </source>
</evidence>
<organism evidence="10 11">
    <name type="scientific">Eucalyptus globulus</name>
    <name type="common">Tasmanian blue gum</name>
    <dbReference type="NCBI Taxonomy" id="34317"/>
    <lineage>
        <taxon>Eukaryota</taxon>
        <taxon>Viridiplantae</taxon>
        <taxon>Streptophyta</taxon>
        <taxon>Embryophyta</taxon>
        <taxon>Tracheophyta</taxon>
        <taxon>Spermatophyta</taxon>
        <taxon>Magnoliopsida</taxon>
        <taxon>eudicotyledons</taxon>
        <taxon>Gunneridae</taxon>
        <taxon>Pentapetalae</taxon>
        <taxon>rosids</taxon>
        <taxon>malvids</taxon>
        <taxon>Myrtales</taxon>
        <taxon>Myrtaceae</taxon>
        <taxon>Myrtoideae</taxon>
        <taxon>Eucalypteae</taxon>
        <taxon>Eucalyptus</taxon>
    </lineage>
</organism>
<dbReference type="GO" id="GO:0005179">
    <property type="term" value="F:hormone activity"/>
    <property type="evidence" value="ECO:0007669"/>
    <property type="project" value="UniProtKB-KW"/>
</dbReference>